<protein>
    <recommendedName>
        <fullName evidence="3">C2H2-type domain-containing protein</fullName>
    </recommendedName>
</protein>
<comment type="caution">
    <text evidence="4">The sequence shown here is derived from an EMBL/GenBank/DDBJ whole genome shotgun (WGS) entry which is preliminary data.</text>
</comment>
<keyword evidence="1" id="KW-0863">Zinc-finger</keyword>
<feature type="domain" description="C2H2-type" evidence="3">
    <location>
        <begin position="92"/>
        <end position="120"/>
    </location>
</feature>
<feature type="compositionally biased region" description="Basic and acidic residues" evidence="2">
    <location>
        <begin position="459"/>
        <end position="493"/>
    </location>
</feature>
<evidence type="ECO:0000259" key="3">
    <source>
        <dbReference type="PROSITE" id="PS50157"/>
    </source>
</evidence>
<keyword evidence="5" id="KW-1185">Reference proteome</keyword>
<evidence type="ECO:0000256" key="2">
    <source>
        <dbReference type="SAM" id="MobiDB-lite"/>
    </source>
</evidence>
<feature type="region of interest" description="Disordered" evidence="2">
    <location>
        <begin position="575"/>
        <end position="599"/>
    </location>
</feature>
<dbReference type="InterPro" id="IPR013087">
    <property type="entry name" value="Znf_C2H2_type"/>
</dbReference>
<dbReference type="PROSITE" id="PS00028">
    <property type="entry name" value="ZINC_FINGER_C2H2_1"/>
    <property type="match status" value="1"/>
</dbReference>
<name>A0ABP1NWS0_XYLVO</name>
<evidence type="ECO:0000256" key="1">
    <source>
        <dbReference type="PROSITE-ProRule" id="PRU00042"/>
    </source>
</evidence>
<organism evidence="4 5">
    <name type="scientific">Xylocopa violacea</name>
    <name type="common">Violet carpenter bee</name>
    <name type="synonym">Apis violacea</name>
    <dbReference type="NCBI Taxonomy" id="135666"/>
    <lineage>
        <taxon>Eukaryota</taxon>
        <taxon>Metazoa</taxon>
        <taxon>Ecdysozoa</taxon>
        <taxon>Arthropoda</taxon>
        <taxon>Hexapoda</taxon>
        <taxon>Insecta</taxon>
        <taxon>Pterygota</taxon>
        <taxon>Neoptera</taxon>
        <taxon>Endopterygota</taxon>
        <taxon>Hymenoptera</taxon>
        <taxon>Apocrita</taxon>
        <taxon>Aculeata</taxon>
        <taxon>Apoidea</taxon>
        <taxon>Anthophila</taxon>
        <taxon>Apidae</taxon>
        <taxon>Xylocopa</taxon>
        <taxon>Xylocopa</taxon>
    </lineage>
</organism>
<feature type="region of interest" description="Disordered" evidence="2">
    <location>
        <begin position="452"/>
        <end position="513"/>
    </location>
</feature>
<accession>A0ABP1NWS0</accession>
<proteinExistence type="predicted"/>
<dbReference type="EMBL" id="CAXAJV020001293">
    <property type="protein sequence ID" value="CAL7944324.1"/>
    <property type="molecule type" value="Genomic_DNA"/>
</dbReference>
<evidence type="ECO:0000313" key="4">
    <source>
        <dbReference type="EMBL" id="CAL7944324.1"/>
    </source>
</evidence>
<dbReference type="Proteomes" id="UP001642520">
    <property type="component" value="Unassembled WGS sequence"/>
</dbReference>
<keyword evidence="1" id="KW-0862">Zinc</keyword>
<dbReference type="PROSITE" id="PS50157">
    <property type="entry name" value="ZINC_FINGER_C2H2_2"/>
    <property type="match status" value="1"/>
</dbReference>
<gene>
    <name evidence="4" type="ORF">XYLVIOL_LOCUS6593</name>
</gene>
<keyword evidence="1" id="KW-0479">Metal-binding</keyword>
<sequence>MAPHVQRDYHNTGDPSRYSLRTLKHGENNFPCPRDVDVSKINGKEDFFRCLGLQMRRFTYEYRMPNGGYRIKKINIPNGVTLRDCSVVILGSMCELCDKCFKCETDLNVHYVLKHQTDTKIHATIIEDEQCGGNKIDRWKTILEPLDRAKVTPSKNVAMKLHKKLRLILRIGNEIVAKISVKRKHLKGAGVDTCTQTEVCRGTELIIGEDECEDMVSCIDPPVFGKSPCQCCNSSVHVVNSPNQYVVSNIVASKQTLFEESIAQEGNHVSDRPKESRTTTINENYCAVHHVSSNTIPLVSNSTVANKECNSHQQNDIQNSNLNKLYSPIHIDNALMFNETYCNSRCTETSKQPIFDCNNKNDGINSLANNTDNLLERNVQSCPKDSNKNKKEKDINENEIQVECKRNINETVNCENLISNMVQVIVPVILPIIVPNKDVPSSPLKLTIQSAPLQQQKQQQEEQHQKQKKHQQEQQQKQEQEEQRQKQNGHQEEQQQQEQQVVKTSTCNTEVNPDNEIQEVLRIVRRGSTSAEINHESPTRIEQELLIRDAIRDMKKVEGQEWYLLDKEETMECLKKRKRSMKGNSKSNDTNDDSVKKKKRIMVEPNSEYNVARNVTGEKSFSNTREHLAKIQSYSGRVTMCTSDNVKENLMMCSKTIDIPAEVLQHYGINYYNEVFEINNNAETIQEPVSRFLVPCSIGMENRSNRPTVIDLVNDTDE</sequence>
<reference evidence="4 5" key="1">
    <citation type="submission" date="2024-08" db="EMBL/GenBank/DDBJ databases">
        <authorList>
            <person name="Will J Nash"/>
            <person name="Angela Man"/>
            <person name="Seanna McTaggart"/>
            <person name="Kendall Baker"/>
            <person name="Tom Barker"/>
            <person name="Leah Catchpole"/>
            <person name="Alex Durrant"/>
            <person name="Karim Gharbi"/>
            <person name="Naomi Irish"/>
            <person name="Gemy Kaithakottil"/>
            <person name="Debby Ku"/>
            <person name="Aaliyah Providence"/>
            <person name="Felix Shaw"/>
            <person name="David Swarbreck"/>
            <person name="Chris Watkins"/>
            <person name="Ann M. McCartney"/>
            <person name="Giulio Formenti"/>
            <person name="Alice Mouton"/>
            <person name="Noel Vella"/>
            <person name="Bjorn M von Reumont"/>
            <person name="Adriana Vella"/>
            <person name="Wilfried Haerty"/>
        </authorList>
    </citation>
    <scope>NUCLEOTIDE SEQUENCE [LARGE SCALE GENOMIC DNA]</scope>
</reference>
<feature type="compositionally biased region" description="Polar residues" evidence="2">
    <location>
        <begin position="501"/>
        <end position="512"/>
    </location>
</feature>
<evidence type="ECO:0000313" key="5">
    <source>
        <dbReference type="Proteomes" id="UP001642520"/>
    </source>
</evidence>